<evidence type="ECO:0000313" key="2">
    <source>
        <dbReference type="Proteomes" id="UP000223606"/>
    </source>
</evidence>
<dbReference type="RefSeq" id="WP_099555898.1">
    <property type="nucleotide sequence ID" value="NZ_LT960614.1"/>
</dbReference>
<proteinExistence type="predicted"/>
<dbReference type="EMBL" id="LT960614">
    <property type="protein sequence ID" value="SON55380.1"/>
    <property type="molecule type" value="Genomic_DNA"/>
</dbReference>
<organism evidence="1 2">
    <name type="scientific">Hartmannibacter diazotrophicus</name>
    <dbReference type="NCBI Taxonomy" id="1482074"/>
    <lineage>
        <taxon>Bacteria</taxon>
        <taxon>Pseudomonadati</taxon>
        <taxon>Pseudomonadota</taxon>
        <taxon>Alphaproteobacteria</taxon>
        <taxon>Hyphomicrobiales</taxon>
        <taxon>Pleomorphomonadaceae</taxon>
        <taxon>Hartmannibacter</taxon>
    </lineage>
</organism>
<dbReference type="KEGG" id="hdi:HDIA_1839"/>
<gene>
    <name evidence="1" type="ORF">HDIA_1839</name>
</gene>
<sequence>MIARIVLLALLAVSLIVGPIVGGGAMAREMCAVTMEECALPMDHSAAEKDGARDKAPGKAHAGLQDCCSQGCMTATVPTRDHRLGGEPPARVFAFEIAQSVTGRSVPPQRDPP</sequence>
<keyword evidence="2" id="KW-1185">Reference proteome</keyword>
<dbReference type="AlphaFoldDB" id="A0A2C9D5B3"/>
<reference evidence="2" key="1">
    <citation type="submission" date="2017-09" db="EMBL/GenBank/DDBJ databases">
        <title>Genome sequence of Nannocystis excedens DSM 71.</title>
        <authorList>
            <person name="Blom J."/>
        </authorList>
    </citation>
    <scope>NUCLEOTIDE SEQUENCE [LARGE SCALE GENOMIC DNA]</scope>
    <source>
        <strain evidence="2">type strain: E19</strain>
    </source>
</reference>
<evidence type="ECO:0000313" key="1">
    <source>
        <dbReference type="EMBL" id="SON55380.1"/>
    </source>
</evidence>
<protein>
    <submittedName>
        <fullName evidence="1">Uncharacterized protein</fullName>
    </submittedName>
</protein>
<dbReference type="Proteomes" id="UP000223606">
    <property type="component" value="Chromosome 1"/>
</dbReference>
<accession>A0A2C9D5B3</accession>
<name>A0A2C9D5B3_9HYPH</name>